<gene>
    <name evidence="1" type="ORF">OIU79_006435</name>
</gene>
<proteinExistence type="predicted"/>
<dbReference type="EMBL" id="JAPFFK010000014">
    <property type="protein sequence ID" value="KAJ6718554.1"/>
    <property type="molecule type" value="Genomic_DNA"/>
</dbReference>
<sequence length="112" mass="12944">MPISIAASTFLNLESVRCCRSTKHPQISMHCKECAQMHVRVYTCRRTVVLETHPKPTKHNVHHKSSVTHLICITVRDHKQNSNFCLCYTEKLFTNNRRILAFTGISHGDVIW</sequence>
<evidence type="ECO:0000313" key="2">
    <source>
        <dbReference type="Proteomes" id="UP001151532"/>
    </source>
</evidence>
<keyword evidence="2" id="KW-1185">Reference proteome</keyword>
<dbReference type="Proteomes" id="UP001151532">
    <property type="component" value="Chromosome 10"/>
</dbReference>
<reference evidence="1" key="1">
    <citation type="submission" date="2022-11" db="EMBL/GenBank/DDBJ databases">
        <authorList>
            <person name="Hyden B.L."/>
            <person name="Feng K."/>
            <person name="Yates T."/>
            <person name="Jawdy S."/>
            <person name="Smart L.B."/>
            <person name="Muchero W."/>
        </authorList>
    </citation>
    <scope>NUCLEOTIDE SEQUENCE</scope>
    <source>
        <tissue evidence="1">Shoot tip</tissue>
    </source>
</reference>
<name>A0A9Q0TVI7_SALPP</name>
<comment type="caution">
    <text evidence="1">The sequence shown here is derived from an EMBL/GenBank/DDBJ whole genome shotgun (WGS) entry which is preliminary data.</text>
</comment>
<dbReference type="AlphaFoldDB" id="A0A9Q0TVI7"/>
<reference evidence="1" key="2">
    <citation type="journal article" date="2023" name="Int. J. Mol. Sci.">
        <title>De Novo Assembly and Annotation of 11 Diverse Shrub Willow (Salix) Genomes Reveals Novel Gene Organization in Sex-Linked Regions.</title>
        <authorList>
            <person name="Hyden B."/>
            <person name="Feng K."/>
            <person name="Yates T.B."/>
            <person name="Jawdy S."/>
            <person name="Cereghino C."/>
            <person name="Smart L.B."/>
            <person name="Muchero W."/>
        </authorList>
    </citation>
    <scope>NUCLEOTIDE SEQUENCE</scope>
    <source>
        <tissue evidence="1">Shoot tip</tissue>
    </source>
</reference>
<organism evidence="1 2">
    <name type="scientific">Salix purpurea</name>
    <name type="common">Purple osier willow</name>
    <dbReference type="NCBI Taxonomy" id="77065"/>
    <lineage>
        <taxon>Eukaryota</taxon>
        <taxon>Viridiplantae</taxon>
        <taxon>Streptophyta</taxon>
        <taxon>Embryophyta</taxon>
        <taxon>Tracheophyta</taxon>
        <taxon>Spermatophyta</taxon>
        <taxon>Magnoliopsida</taxon>
        <taxon>eudicotyledons</taxon>
        <taxon>Gunneridae</taxon>
        <taxon>Pentapetalae</taxon>
        <taxon>rosids</taxon>
        <taxon>fabids</taxon>
        <taxon>Malpighiales</taxon>
        <taxon>Salicaceae</taxon>
        <taxon>Saliceae</taxon>
        <taxon>Salix</taxon>
    </lineage>
</organism>
<protein>
    <submittedName>
        <fullName evidence="1">Uncharacterized protein</fullName>
    </submittedName>
</protein>
<evidence type="ECO:0000313" key="1">
    <source>
        <dbReference type="EMBL" id="KAJ6718554.1"/>
    </source>
</evidence>
<accession>A0A9Q0TVI7</accession>